<reference evidence="11" key="1">
    <citation type="submission" date="2021-03" db="EMBL/GenBank/DDBJ databases">
        <title>Microbacterium sp. nov., a novel actinobacterium isolated from cow dung.</title>
        <authorList>
            <person name="Zhang L."/>
        </authorList>
    </citation>
    <scope>NUCLEOTIDE SEQUENCE</scope>
    <source>
        <strain evidence="11">NEAU-LLB</strain>
    </source>
</reference>
<gene>
    <name evidence="11" type="ORF">J5V96_06800</name>
</gene>
<protein>
    <recommendedName>
        <fullName evidence="1">non-specific serine/threonine protein kinase</fullName>
        <ecNumber evidence="1">2.7.11.1</ecNumber>
    </recommendedName>
</protein>
<name>A0A939QQK9_9MICO</name>
<accession>A0A939QQK9</accession>
<sequence>MTTMRIREVDSGVIQTPDARPRHLEVGGLVGGRYRLQELVGIGGMSRVFRATDELLGRTVAVKLFPAAAGNHTDRARRDAETRLLASLSHPSLVTLYDADAFADGSGFLAMEYVDGGTLGDLLEKGPLAPREVAHVAVDLGDALAAVHAAGVIHRDIKPPNVLMRTSHGRRFQATLADFGIAYLMDSARLTTPGMAVGTAAYFSPEQARGAQPTPSSDIYALGLVLIESLTGRRAFPQSTPIEAAIARLHTPPEVPAGFGYGWRSLLTAMTATDPAERPSAAEVADRAARLVEADIDVQATQAELAIAFAAAPTPAPEPEPAPASAVGHSTQVLPTVELTSRRHTRAARRGRRRPVAAMLVGGAAAALIAGGVWAAAADTSVSPVSRVVAPVVEADTAETTVEPAVVQPAEQQTAVVEPAAPAVQQPAVQAPAAKDDKGGHGVSGRGEDASSGSQTHGNGTPGNGKGKGSGSGSGKSDRGHGGG</sequence>
<keyword evidence="3" id="KW-0808">Transferase</keyword>
<dbReference type="SMART" id="SM00220">
    <property type="entry name" value="S_TKc"/>
    <property type="match status" value="1"/>
</dbReference>
<dbReference type="CDD" id="cd14014">
    <property type="entry name" value="STKc_PknB_like"/>
    <property type="match status" value="1"/>
</dbReference>
<dbReference type="Gene3D" id="3.30.200.20">
    <property type="entry name" value="Phosphorylase Kinase, domain 1"/>
    <property type="match status" value="1"/>
</dbReference>
<evidence type="ECO:0000256" key="5">
    <source>
        <dbReference type="ARBA" id="ARBA00022777"/>
    </source>
</evidence>
<dbReference type="SUPFAM" id="SSF56112">
    <property type="entry name" value="Protein kinase-like (PK-like)"/>
    <property type="match status" value="1"/>
</dbReference>
<dbReference type="InterPro" id="IPR008271">
    <property type="entry name" value="Ser/Thr_kinase_AS"/>
</dbReference>
<dbReference type="PROSITE" id="PS50011">
    <property type="entry name" value="PROTEIN_KINASE_DOM"/>
    <property type="match status" value="1"/>
</dbReference>
<evidence type="ECO:0000256" key="1">
    <source>
        <dbReference type="ARBA" id="ARBA00012513"/>
    </source>
</evidence>
<dbReference type="Pfam" id="PF00069">
    <property type="entry name" value="Pkinase"/>
    <property type="match status" value="1"/>
</dbReference>
<comment type="caution">
    <text evidence="11">The sequence shown here is derived from an EMBL/GenBank/DDBJ whole genome shotgun (WGS) entry which is preliminary data.</text>
</comment>
<keyword evidence="9" id="KW-1133">Transmembrane helix</keyword>
<evidence type="ECO:0000256" key="6">
    <source>
        <dbReference type="ARBA" id="ARBA00022840"/>
    </source>
</evidence>
<feature type="region of interest" description="Disordered" evidence="8">
    <location>
        <begin position="423"/>
        <end position="484"/>
    </location>
</feature>
<keyword evidence="4 7" id="KW-0547">Nucleotide-binding</keyword>
<feature type="transmembrane region" description="Helical" evidence="9">
    <location>
        <begin position="356"/>
        <end position="377"/>
    </location>
</feature>
<dbReference type="EC" id="2.7.11.1" evidence="1"/>
<keyword evidence="6 7" id="KW-0067">ATP-binding</keyword>
<evidence type="ECO:0000256" key="3">
    <source>
        <dbReference type="ARBA" id="ARBA00022679"/>
    </source>
</evidence>
<dbReference type="PROSITE" id="PS00108">
    <property type="entry name" value="PROTEIN_KINASE_ST"/>
    <property type="match status" value="1"/>
</dbReference>
<feature type="compositionally biased region" description="Low complexity" evidence="8">
    <location>
        <begin position="423"/>
        <end position="433"/>
    </location>
</feature>
<evidence type="ECO:0000256" key="4">
    <source>
        <dbReference type="ARBA" id="ARBA00022741"/>
    </source>
</evidence>
<keyword evidence="2" id="KW-0723">Serine/threonine-protein kinase</keyword>
<evidence type="ECO:0000256" key="9">
    <source>
        <dbReference type="SAM" id="Phobius"/>
    </source>
</evidence>
<keyword evidence="5 11" id="KW-0418">Kinase</keyword>
<dbReference type="InterPro" id="IPR000719">
    <property type="entry name" value="Prot_kinase_dom"/>
</dbReference>
<evidence type="ECO:0000259" key="10">
    <source>
        <dbReference type="PROSITE" id="PS50011"/>
    </source>
</evidence>
<feature type="binding site" evidence="7">
    <location>
        <position position="63"/>
    </location>
    <ligand>
        <name>ATP</name>
        <dbReference type="ChEBI" id="CHEBI:30616"/>
    </ligand>
</feature>
<feature type="domain" description="Protein kinase" evidence="10">
    <location>
        <begin position="34"/>
        <end position="291"/>
    </location>
</feature>
<dbReference type="Proteomes" id="UP000680132">
    <property type="component" value="Unassembled WGS sequence"/>
</dbReference>
<keyword evidence="9" id="KW-0472">Membrane</keyword>
<evidence type="ECO:0000313" key="12">
    <source>
        <dbReference type="Proteomes" id="UP000680132"/>
    </source>
</evidence>
<dbReference type="EMBL" id="JAGFOA010000002">
    <property type="protein sequence ID" value="MBO3663218.1"/>
    <property type="molecule type" value="Genomic_DNA"/>
</dbReference>
<organism evidence="11 12">
    <name type="scientific">Microbacterium stercoris</name>
    <dbReference type="NCBI Taxonomy" id="2820289"/>
    <lineage>
        <taxon>Bacteria</taxon>
        <taxon>Bacillati</taxon>
        <taxon>Actinomycetota</taxon>
        <taxon>Actinomycetes</taxon>
        <taxon>Micrococcales</taxon>
        <taxon>Microbacteriaceae</taxon>
        <taxon>Microbacterium</taxon>
    </lineage>
</organism>
<evidence type="ECO:0000256" key="7">
    <source>
        <dbReference type="PROSITE-ProRule" id="PRU10141"/>
    </source>
</evidence>
<feature type="compositionally biased region" description="Gly residues" evidence="8">
    <location>
        <begin position="460"/>
        <end position="474"/>
    </location>
</feature>
<dbReference type="GO" id="GO:0005524">
    <property type="term" value="F:ATP binding"/>
    <property type="evidence" value="ECO:0007669"/>
    <property type="project" value="UniProtKB-UniRule"/>
</dbReference>
<dbReference type="InterPro" id="IPR017441">
    <property type="entry name" value="Protein_kinase_ATP_BS"/>
</dbReference>
<dbReference type="RefSeq" id="WP_208501992.1">
    <property type="nucleotide sequence ID" value="NZ_JAGFOA010000002.1"/>
</dbReference>
<keyword evidence="9" id="KW-0812">Transmembrane</keyword>
<dbReference type="PROSITE" id="PS00107">
    <property type="entry name" value="PROTEIN_KINASE_ATP"/>
    <property type="match status" value="1"/>
</dbReference>
<dbReference type="GO" id="GO:0004674">
    <property type="term" value="F:protein serine/threonine kinase activity"/>
    <property type="evidence" value="ECO:0007669"/>
    <property type="project" value="UniProtKB-KW"/>
</dbReference>
<dbReference type="AlphaFoldDB" id="A0A939QQK9"/>
<dbReference type="PANTHER" id="PTHR43289:SF6">
    <property type="entry name" value="SERINE_THREONINE-PROTEIN KINASE NEKL-3"/>
    <property type="match status" value="1"/>
</dbReference>
<keyword evidence="12" id="KW-1185">Reference proteome</keyword>
<evidence type="ECO:0000256" key="2">
    <source>
        <dbReference type="ARBA" id="ARBA00022527"/>
    </source>
</evidence>
<dbReference type="InterPro" id="IPR011009">
    <property type="entry name" value="Kinase-like_dom_sf"/>
</dbReference>
<dbReference type="Gene3D" id="1.10.510.10">
    <property type="entry name" value="Transferase(Phosphotransferase) domain 1"/>
    <property type="match status" value="1"/>
</dbReference>
<proteinExistence type="predicted"/>
<evidence type="ECO:0000313" key="11">
    <source>
        <dbReference type="EMBL" id="MBO3663218.1"/>
    </source>
</evidence>
<dbReference type="PANTHER" id="PTHR43289">
    <property type="entry name" value="MITOGEN-ACTIVATED PROTEIN KINASE KINASE KINASE 20-RELATED"/>
    <property type="match status" value="1"/>
</dbReference>
<evidence type="ECO:0000256" key="8">
    <source>
        <dbReference type="SAM" id="MobiDB-lite"/>
    </source>
</evidence>